<protein>
    <submittedName>
        <fullName evidence="2">Membrane protein</fullName>
    </submittedName>
</protein>
<keyword evidence="1" id="KW-0472">Membrane</keyword>
<feature type="transmembrane region" description="Helical" evidence="1">
    <location>
        <begin position="127"/>
        <end position="148"/>
    </location>
</feature>
<dbReference type="EMBL" id="KP211799">
    <property type="protein sequence ID" value="ANV78755.1"/>
    <property type="molecule type" value="Genomic_DNA"/>
</dbReference>
<dbReference type="InterPro" id="IPR038750">
    <property type="entry name" value="YczE/YyaS-like"/>
</dbReference>
<evidence type="ECO:0000313" key="2">
    <source>
        <dbReference type="EMBL" id="ANV78755.1"/>
    </source>
</evidence>
<proteinExistence type="predicted"/>
<feature type="transmembrane region" description="Helical" evidence="1">
    <location>
        <begin position="100"/>
        <end position="120"/>
    </location>
</feature>
<dbReference type="Pfam" id="PF19700">
    <property type="entry name" value="DUF6198"/>
    <property type="match status" value="1"/>
</dbReference>
<reference evidence="2" key="2">
    <citation type="journal article" date="2015" name="ISME J.">
        <title>A new class of marine Euryarchaeota group II from the Mediterranean deep chlorophyll maximum.</title>
        <authorList>
            <person name="Martin-Cuadrado A.B."/>
            <person name="Garcia-Heredia I."/>
            <person name="Molto A.G."/>
            <person name="Lopez-Ubeda R."/>
            <person name="Kimes N."/>
            <person name="Lopez-Garcia P."/>
            <person name="Moreira D."/>
            <person name="Rodriguez-Valera F."/>
        </authorList>
    </citation>
    <scope>NUCLEOTIDE SEQUENCE</scope>
</reference>
<sequence>MSKSQPFFKLAKKVPTTTWSSTDPMSTKPKLNTLTILVIGLWIFGTGDAVIIAAGLGVAPWTVLAQGIGIQFDWTIGQATFFISVIVLFLWIPLKEKPGVGTILNAILIAAAIDVMEPYLPHPEQQIYQFIQVLLGTILVGIGSGFYLTANLGPGPRDGWMTGLQRITNIPIGRVRTTIEIIALLIGWKLGGVFGLGTIIFAILIGPVVALFLQLTDRIWGTNDTIS</sequence>
<keyword evidence="1" id="KW-0812">Transmembrane</keyword>
<dbReference type="AlphaFoldDB" id="A0A1B1T911"/>
<feature type="transmembrane region" description="Helical" evidence="1">
    <location>
        <begin position="34"/>
        <end position="64"/>
    </location>
</feature>
<keyword evidence="1" id="KW-1133">Transmembrane helix</keyword>
<reference evidence="2" key="1">
    <citation type="submission" date="2014-11" db="EMBL/GenBank/DDBJ databases">
        <authorList>
            <person name="Zhu J."/>
            <person name="Qi W."/>
            <person name="Song R."/>
        </authorList>
    </citation>
    <scope>NUCLEOTIDE SEQUENCE</scope>
</reference>
<name>A0A1B1T911_9ARCH</name>
<evidence type="ECO:0000256" key="1">
    <source>
        <dbReference type="SAM" id="Phobius"/>
    </source>
</evidence>
<feature type="transmembrane region" description="Helical" evidence="1">
    <location>
        <begin position="76"/>
        <end position="94"/>
    </location>
</feature>
<accession>A0A1B1T911</accession>
<organism evidence="2">
    <name type="scientific">uncultured Poseidoniia archaeon</name>
    <dbReference type="NCBI Taxonomy" id="1697135"/>
    <lineage>
        <taxon>Archaea</taxon>
        <taxon>Methanobacteriati</taxon>
        <taxon>Thermoplasmatota</taxon>
        <taxon>Candidatus Poseidoniia</taxon>
        <taxon>environmental samples</taxon>
    </lineage>
</organism>
<feature type="transmembrane region" description="Helical" evidence="1">
    <location>
        <begin position="193"/>
        <end position="213"/>
    </location>
</feature>
<dbReference type="PANTHER" id="PTHR40078:SF1">
    <property type="entry name" value="INTEGRAL MEMBRANE PROTEIN"/>
    <property type="match status" value="1"/>
</dbReference>
<dbReference type="PANTHER" id="PTHR40078">
    <property type="entry name" value="INTEGRAL MEMBRANE PROTEIN-RELATED"/>
    <property type="match status" value="1"/>
</dbReference>